<proteinExistence type="predicted"/>
<keyword evidence="4" id="KW-1185">Reference proteome</keyword>
<dbReference type="RefSeq" id="WP_124079559.1">
    <property type="nucleotide sequence ID" value="NZ_UWPJ01000017.1"/>
</dbReference>
<dbReference type="InterPro" id="IPR013022">
    <property type="entry name" value="Xyl_isomerase-like_TIM-brl"/>
</dbReference>
<dbReference type="GO" id="GO:0016853">
    <property type="term" value="F:isomerase activity"/>
    <property type="evidence" value="ECO:0007669"/>
    <property type="project" value="UniProtKB-KW"/>
</dbReference>
<dbReference type="Gene3D" id="3.20.20.150">
    <property type="entry name" value="Divalent-metal-dependent TIM barrel enzymes"/>
    <property type="match status" value="1"/>
</dbReference>
<feature type="chain" id="PRO_5018257912" evidence="1">
    <location>
        <begin position="23"/>
        <end position="309"/>
    </location>
</feature>
<evidence type="ECO:0000313" key="4">
    <source>
        <dbReference type="Proteomes" id="UP000277294"/>
    </source>
</evidence>
<dbReference type="Proteomes" id="UP000277294">
    <property type="component" value="Unassembled WGS sequence"/>
</dbReference>
<sequence>MITRRTMLLASLLPTLPGAAGAKTSPAETGAVARSRLGLCMHQTTSAKAGFQASMEGWSRAGIEYVELTAKSLDDFLKNNTLQAAGRLLGDLNLTAVSCTPGLTEIWNPHPGRKAALEVWERRCQQFAELGLKRIYGSANTKSKMTLDDYKAGPACMREAADIAQKYGMTAMIEFSRSSTYISTLPTLLKLIREADHSHLKPVFDFYHFFTGLSKTEDLDMLKNGEIGHVHFQDVPDLPRELLDGNSRAVPGEGIAPLQSTLKKLLDKGYSGPLSVELYLPELQGGDPFETARRIRAHAEPVMRSAESL</sequence>
<evidence type="ECO:0000256" key="1">
    <source>
        <dbReference type="SAM" id="SignalP"/>
    </source>
</evidence>
<gene>
    <name evidence="3" type="primary">iolI</name>
    <name evidence="3" type="ORF">PIGHUM_02107</name>
</gene>
<name>A0A3P4B2V6_9BURK</name>
<feature type="signal peptide" evidence="1">
    <location>
        <begin position="1"/>
        <end position="22"/>
    </location>
</feature>
<dbReference type="PANTHER" id="PTHR12110">
    <property type="entry name" value="HYDROXYPYRUVATE ISOMERASE"/>
    <property type="match status" value="1"/>
</dbReference>
<dbReference type="OrthoDB" id="9780241at2"/>
<dbReference type="EMBL" id="UWPJ01000017">
    <property type="protein sequence ID" value="VCU70040.1"/>
    <property type="molecule type" value="Genomic_DNA"/>
</dbReference>
<dbReference type="EC" id="5.3.99.-" evidence="3"/>
<reference evidence="3 4" key="1">
    <citation type="submission" date="2018-10" db="EMBL/GenBank/DDBJ databases">
        <authorList>
            <person name="Criscuolo A."/>
        </authorList>
    </citation>
    <scope>NUCLEOTIDE SEQUENCE [LARGE SCALE GENOMIC DNA]</scope>
    <source>
        <strain evidence="3">DnA1</strain>
    </source>
</reference>
<dbReference type="PANTHER" id="PTHR12110:SF21">
    <property type="entry name" value="XYLOSE ISOMERASE-LIKE TIM BARREL DOMAIN-CONTAINING PROTEIN"/>
    <property type="match status" value="1"/>
</dbReference>
<evidence type="ECO:0000259" key="2">
    <source>
        <dbReference type="Pfam" id="PF01261"/>
    </source>
</evidence>
<dbReference type="AlphaFoldDB" id="A0A3P4B2V6"/>
<dbReference type="Pfam" id="PF01261">
    <property type="entry name" value="AP_endonuc_2"/>
    <property type="match status" value="1"/>
</dbReference>
<evidence type="ECO:0000313" key="3">
    <source>
        <dbReference type="EMBL" id="VCU70040.1"/>
    </source>
</evidence>
<protein>
    <submittedName>
        <fullName evidence="3">Inosose isomerase</fullName>
        <ecNumber evidence="3">5.3.99.-</ecNumber>
    </submittedName>
</protein>
<dbReference type="SUPFAM" id="SSF51658">
    <property type="entry name" value="Xylose isomerase-like"/>
    <property type="match status" value="1"/>
</dbReference>
<keyword evidence="1" id="KW-0732">Signal</keyword>
<dbReference type="InterPro" id="IPR036237">
    <property type="entry name" value="Xyl_isomerase-like_sf"/>
</dbReference>
<feature type="domain" description="Xylose isomerase-like TIM barrel" evidence="2">
    <location>
        <begin position="60"/>
        <end position="282"/>
    </location>
</feature>
<dbReference type="InterPro" id="IPR050312">
    <property type="entry name" value="IolE/XylAMocC-like"/>
</dbReference>
<accession>A0A3P4B2V6</accession>
<keyword evidence="3" id="KW-0413">Isomerase</keyword>
<organism evidence="3 4">
    <name type="scientific">Pigmentiphaga humi</name>
    <dbReference type="NCBI Taxonomy" id="2478468"/>
    <lineage>
        <taxon>Bacteria</taxon>
        <taxon>Pseudomonadati</taxon>
        <taxon>Pseudomonadota</taxon>
        <taxon>Betaproteobacteria</taxon>
        <taxon>Burkholderiales</taxon>
        <taxon>Alcaligenaceae</taxon>
        <taxon>Pigmentiphaga</taxon>
    </lineage>
</organism>